<evidence type="ECO:0000313" key="3">
    <source>
        <dbReference type="EnsemblMetazoa" id="XP_037873488.1"/>
    </source>
</evidence>
<sequence>MSIVRCNMLKFTSIKLTRHYSKFECKEGRQVNSAKKPPILYGDEVSPPVRFVMMTAAHLNIQLDFHPIDLFKSEHKMDAFNQINPLQKVPVLKVDKDVICDSHAIAMYLCETTKSEDLYPGSALARAKINQMLFYNATTLFPIDSFILSEYFCGKMPSGVKVDEWFNSLHYLNTALSVSPWLAGDQMRICDFCCASTISSMETVVNGIKKFVYLKRWMDELEKLPCFEINRRGLERLKYFMSLYKPN</sequence>
<dbReference type="RefSeq" id="XP_037873488.1">
    <property type="nucleotide sequence ID" value="XM_038017560.2"/>
</dbReference>
<protein>
    <submittedName>
        <fullName evidence="3">Uncharacterized protein</fullName>
    </submittedName>
</protein>
<feature type="domain" description="GST C-terminal" evidence="2">
    <location>
        <begin position="122"/>
        <end position="240"/>
    </location>
</feature>
<dbReference type="InterPro" id="IPR036249">
    <property type="entry name" value="Thioredoxin-like_sf"/>
</dbReference>
<feature type="domain" description="GST N-terminal" evidence="1">
    <location>
        <begin position="36"/>
        <end position="117"/>
    </location>
</feature>
<dbReference type="InterPro" id="IPR036282">
    <property type="entry name" value="Glutathione-S-Trfase_C_sf"/>
</dbReference>
<dbReference type="KEGG" id="bmor:119629955"/>
<dbReference type="Proteomes" id="UP000005204">
    <property type="component" value="Unassembled WGS sequence"/>
</dbReference>
<dbReference type="PROSITE" id="PS50405">
    <property type="entry name" value="GST_CTER"/>
    <property type="match status" value="1"/>
</dbReference>
<dbReference type="SUPFAM" id="SSF47616">
    <property type="entry name" value="GST C-terminal domain-like"/>
    <property type="match status" value="1"/>
</dbReference>
<dbReference type="GeneID" id="119629955"/>
<evidence type="ECO:0000259" key="2">
    <source>
        <dbReference type="PROSITE" id="PS50405"/>
    </source>
</evidence>
<dbReference type="AlphaFoldDB" id="A0A8R2R7F1"/>
<evidence type="ECO:0000259" key="1">
    <source>
        <dbReference type="PROSITE" id="PS50404"/>
    </source>
</evidence>
<reference evidence="3" key="2">
    <citation type="submission" date="2022-06" db="UniProtKB">
        <authorList>
            <consortium name="EnsemblMetazoa"/>
        </authorList>
    </citation>
    <scope>IDENTIFICATION</scope>
    <source>
        <strain evidence="3">p50T (Dazao)</strain>
    </source>
</reference>
<dbReference type="PROSITE" id="PS50404">
    <property type="entry name" value="GST_NTER"/>
    <property type="match status" value="1"/>
</dbReference>
<dbReference type="SMR" id="A0A8R2R7F1"/>
<reference evidence="4" key="1">
    <citation type="journal article" date="2008" name="Insect Biochem. Mol. Biol.">
        <title>The genome of a lepidopteran model insect, the silkworm Bombyx mori.</title>
        <authorList>
            <consortium name="International Silkworm Genome Consortium"/>
        </authorList>
    </citation>
    <scope>NUCLEOTIDE SEQUENCE [LARGE SCALE GENOMIC DNA]</scope>
    <source>
        <strain evidence="4">p50T</strain>
    </source>
</reference>
<dbReference type="Gene3D" id="1.20.1050.10">
    <property type="match status" value="1"/>
</dbReference>
<name>A0A8R2R7F1_BOMMO</name>
<dbReference type="SFLD" id="SFLDG00358">
    <property type="entry name" value="Main_(cytGST)"/>
    <property type="match status" value="1"/>
</dbReference>
<evidence type="ECO:0000313" key="4">
    <source>
        <dbReference type="Proteomes" id="UP000005204"/>
    </source>
</evidence>
<dbReference type="InterPro" id="IPR010987">
    <property type="entry name" value="Glutathione-S-Trfase_C-like"/>
</dbReference>
<proteinExistence type="predicted"/>
<dbReference type="SUPFAM" id="SSF52833">
    <property type="entry name" value="Thioredoxin-like"/>
    <property type="match status" value="1"/>
</dbReference>
<dbReference type="GO" id="GO:0006749">
    <property type="term" value="P:glutathione metabolic process"/>
    <property type="evidence" value="ECO:0007669"/>
    <property type="project" value="TreeGrafter"/>
</dbReference>
<dbReference type="PANTHER" id="PTHR43969:SF5">
    <property type="entry name" value="GLUTATHIONE S-TRANSFERASE E14"/>
    <property type="match status" value="1"/>
</dbReference>
<dbReference type="SFLD" id="SFLDS00019">
    <property type="entry name" value="Glutathione_Transferase_(cytos"/>
    <property type="match status" value="1"/>
</dbReference>
<dbReference type="InterPro" id="IPR040079">
    <property type="entry name" value="Glutathione_S-Trfase"/>
</dbReference>
<accession>A0A8R2R7F1</accession>
<dbReference type="Gene3D" id="3.40.30.10">
    <property type="entry name" value="Glutaredoxin"/>
    <property type="match status" value="1"/>
</dbReference>
<organism evidence="3 4">
    <name type="scientific">Bombyx mori</name>
    <name type="common">Silk moth</name>
    <dbReference type="NCBI Taxonomy" id="7091"/>
    <lineage>
        <taxon>Eukaryota</taxon>
        <taxon>Metazoa</taxon>
        <taxon>Ecdysozoa</taxon>
        <taxon>Arthropoda</taxon>
        <taxon>Hexapoda</taxon>
        <taxon>Insecta</taxon>
        <taxon>Pterygota</taxon>
        <taxon>Neoptera</taxon>
        <taxon>Endopterygota</taxon>
        <taxon>Lepidoptera</taxon>
        <taxon>Glossata</taxon>
        <taxon>Ditrysia</taxon>
        <taxon>Bombycoidea</taxon>
        <taxon>Bombycidae</taxon>
        <taxon>Bombycinae</taxon>
        <taxon>Bombyx</taxon>
    </lineage>
</organism>
<dbReference type="InterPro" id="IPR004045">
    <property type="entry name" value="Glutathione_S-Trfase_N"/>
</dbReference>
<dbReference type="Pfam" id="PF13417">
    <property type="entry name" value="GST_N_3"/>
    <property type="match status" value="1"/>
</dbReference>
<dbReference type="PANTHER" id="PTHR43969">
    <property type="entry name" value="GLUTATHIONE S TRANSFERASE D10, ISOFORM A-RELATED"/>
    <property type="match status" value="1"/>
</dbReference>
<dbReference type="EnsemblMetazoa" id="XM_038017560.1">
    <property type="protein sequence ID" value="XP_037873488.1"/>
    <property type="gene ID" value="LOC119629955"/>
</dbReference>
<keyword evidence="4" id="KW-1185">Reference proteome</keyword>
<dbReference type="GO" id="GO:0004364">
    <property type="term" value="F:glutathione transferase activity"/>
    <property type="evidence" value="ECO:0007669"/>
    <property type="project" value="TreeGrafter"/>
</dbReference>